<protein>
    <recommendedName>
        <fullName evidence="3">Erythromycin esterase family protein</fullName>
    </recommendedName>
</protein>
<reference evidence="1 2" key="1">
    <citation type="submission" date="2018-06" db="EMBL/GenBank/DDBJ databases">
        <title>Mucibacter soli gen. nov., sp. nov., a new member of the family Chitinophagaceae producing mucin.</title>
        <authorList>
            <person name="Kim M.-K."/>
            <person name="Park S."/>
            <person name="Kim T.-S."/>
            <person name="Joung Y."/>
            <person name="Han J.-H."/>
            <person name="Kim S.B."/>
        </authorList>
    </citation>
    <scope>NUCLEOTIDE SEQUENCE [LARGE SCALE GENOMIC DNA]</scope>
    <source>
        <strain evidence="1 2">R1-15</strain>
    </source>
</reference>
<organism evidence="1 2">
    <name type="scientific">Taibaiella soli</name>
    <dbReference type="NCBI Taxonomy" id="1649169"/>
    <lineage>
        <taxon>Bacteria</taxon>
        <taxon>Pseudomonadati</taxon>
        <taxon>Bacteroidota</taxon>
        <taxon>Chitinophagia</taxon>
        <taxon>Chitinophagales</taxon>
        <taxon>Chitinophagaceae</taxon>
        <taxon>Taibaiella</taxon>
    </lineage>
</organism>
<name>A0A2W2AFY1_9BACT</name>
<dbReference type="Gene3D" id="3.40.1660.10">
    <property type="entry name" value="EreA-like (biosynthetic domain)"/>
    <property type="match status" value="1"/>
</dbReference>
<dbReference type="RefSeq" id="WP_110997263.1">
    <property type="nucleotide sequence ID" value="NZ_QKTW01000003.1"/>
</dbReference>
<evidence type="ECO:0008006" key="3">
    <source>
        <dbReference type="Google" id="ProtNLM"/>
    </source>
</evidence>
<comment type="caution">
    <text evidence="1">The sequence shown here is derived from an EMBL/GenBank/DDBJ whole genome shotgun (WGS) entry which is preliminary data.</text>
</comment>
<dbReference type="OrthoDB" id="9810066at2"/>
<dbReference type="InterPro" id="IPR007815">
    <property type="entry name" value="Emycin_Estase"/>
</dbReference>
<dbReference type="EMBL" id="QKTW01000003">
    <property type="protein sequence ID" value="PZF74425.1"/>
    <property type="molecule type" value="Genomic_DNA"/>
</dbReference>
<accession>A0A2W2AFY1</accession>
<keyword evidence="2" id="KW-1185">Reference proteome</keyword>
<dbReference type="GO" id="GO:0046677">
    <property type="term" value="P:response to antibiotic"/>
    <property type="evidence" value="ECO:0007669"/>
    <property type="project" value="InterPro"/>
</dbReference>
<dbReference type="Pfam" id="PF05139">
    <property type="entry name" value="Erythro_esteras"/>
    <property type="match status" value="1"/>
</dbReference>
<evidence type="ECO:0000313" key="1">
    <source>
        <dbReference type="EMBL" id="PZF74425.1"/>
    </source>
</evidence>
<sequence length="417" mass="48899">MLFRYFTALLAFVSFAYISSGKESDSAFQEKSFDMRSVKNLEYFYEIADGKRIIFLGEEDHKISEFNQLKTQIVSSYKEKNERVVLLFESYIDAAFLGFRNGAANFQWADSTPKIMPIWDNTENLDLLKEPAEGHSFLIGGIDPQDNSSVFYKTYQQTPFYKHFKTNHFWNDSLNNRLLYLDSIRFVLQRQRSIVLDENWKAKDSSSSAFQNFISDCNRLLLDYGQLVKRLPQGHTANEQIDRVLVQNLPWDIEVSLNPLIYDALRNKMMAANLNYLADSVFAGWKIIVWAHDLHVMKRDQDERVKQSICVYLPKSVMDQSTVFLFNTNCHIKNNGERIEKMGIASSATIHQYLAAGNESCFFSYLTDKSLWSKQFKRYYWERYTHACHYRPAELCDGIFYIKDTHTSHFLDKYMHE</sequence>
<evidence type="ECO:0000313" key="2">
    <source>
        <dbReference type="Proteomes" id="UP000248745"/>
    </source>
</evidence>
<dbReference type="AlphaFoldDB" id="A0A2W2AFY1"/>
<dbReference type="Proteomes" id="UP000248745">
    <property type="component" value="Unassembled WGS sequence"/>
</dbReference>
<proteinExistence type="predicted"/>
<dbReference type="SUPFAM" id="SSF159501">
    <property type="entry name" value="EreA/ChaN-like"/>
    <property type="match status" value="1"/>
</dbReference>
<gene>
    <name evidence="1" type="ORF">DN068_02270</name>
</gene>